<dbReference type="RefSeq" id="WP_136131691.1">
    <property type="nucleotide sequence ID" value="NZ_PDKS01000002.1"/>
</dbReference>
<evidence type="ECO:0000313" key="6">
    <source>
        <dbReference type="EMBL" id="PPI87285.1"/>
    </source>
</evidence>
<feature type="domain" description="Ribosome maturation factor RimP C-terminal" evidence="5">
    <location>
        <begin position="85"/>
        <end position="150"/>
    </location>
</feature>
<dbReference type="InterPro" id="IPR028998">
    <property type="entry name" value="RimP_C"/>
</dbReference>
<dbReference type="Pfam" id="PF02576">
    <property type="entry name" value="RimP_N"/>
    <property type="match status" value="1"/>
</dbReference>
<dbReference type="Pfam" id="PF17384">
    <property type="entry name" value="DUF150_C"/>
    <property type="match status" value="1"/>
</dbReference>
<feature type="domain" description="Ribosome maturation factor RimP N-terminal" evidence="4">
    <location>
        <begin position="12"/>
        <end position="82"/>
    </location>
</feature>
<proteinExistence type="inferred from homology"/>
<dbReference type="SUPFAM" id="SSF74942">
    <property type="entry name" value="YhbC-like, C-terminal domain"/>
    <property type="match status" value="1"/>
</dbReference>
<dbReference type="GO" id="GO:0006412">
    <property type="term" value="P:translation"/>
    <property type="evidence" value="ECO:0007669"/>
    <property type="project" value="TreeGrafter"/>
</dbReference>
<sequence>MPKLRKKLLDLISTQIEYLGYTLIGIDFIKDRISILRIYIDSKNGVNIDDCANVSYKISAIMERENLINIPYNLEISSPGLDRPLFTAEQYFKFLGKKVCLLLYVAIYNRRKWEGIIKSVNGDMITVNVEGYDKVFALNLIKKANLVPCFQNPD</sequence>
<evidence type="ECO:0000256" key="2">
    <source>
        <dbReference type="ARBA" id="ARBA00022517"/>
    </source>
</evidence>
<evidence type="ECO:0000313" key="7">
    <source>
        <dbReference type="Proteomes" id="UP000296034"/>
    </source>
</evidence>
<dbReference type="OrthoDB" id="9805006at2"/>
<organism evidence="6 7">
    <name type="scientific">Candidatus Pantoea edessiphila</name>
    <dbReference type="NCBI Taxonomy" id="2044610"/>
    <lineage>
        <taxon>Bacteria</taxon>
        <taxon>Pseudomonadati</taxon>
        <taxon>Pseudomonadota</taxon>
        <taxon>Gammaproteobacteria</taxon>
        <taxon>Enterobacterales</taxon>
        <taxon>Erwiniaceae</taxon>
        <taxon>Pantoea</taxon>
    </lineage>
</organism>
<dbReference type="Proteomes" id="UP000296034">
    <property type="component" value="Unassembled WGS sequence"/>
</dbReference>
<comment type="function">
    <text evidence="3">Required for maturation of 30S ribosomal subunits.</text>
</comment>
<dbReference type="SUPFAM" id="SSF75420">
    <property type="entry name" value="YhbC-like, N-terminal domain"/>
    <property type="match status" value="1"/>
</dbReference>
<reference evidence="6 7" key="1">
    <citation type="journal article" date="2018" name="Genome Biol. Evol.">
        <title>Cladogenesis and Genomic Streamlining in Extracellular Endosymbionts of Tropical Stink Bugs.</title>
        <authorList>
            <person name="Otero-Bravo A."/>
            <person name="Goffredi S."/>
            <person name="Sabree Z.L."/>
        </authorList>
    </citation>
    <scope>NUCLEOTIDE SEQUENCE [LARGE SCALE GENOMIC DNA]</scope>
    <source>
        <strain evidence="6 7">SoET</strain>
    </source>
</reference>
<comment type="subcellular location">
    <subcellularLocation>
        <location evidence="3">Cytoplasm</location>
    </subcellularLocation>
</comment>
<name>A0A2P5SY81_9GAMM</name>
<dbReference type="InterPro" id="IPR028989">
    <property type="entry name" value="RimP_N"/>
</dbReference>
<dbReference type="NCBIfam" id="NF000927">
    <property type="entry name" value="PRK00092.1-1"/>
    <property type="match status" value="1"/>
</dbReference>
<gene>
    <name evidence="3" type="primary">rimP</name>
    <name evidence="6" type="ORF">CRV11_02020</name>
</gene>
<dbReference type="PANTHER" id="PTHR33867">
    <property type="entry name" value="RIBOSOME MATURATION FACTOR RIMP"/>
    <property type="match status" value="1"/>
</dbReference>
<keyword evidence="1 3" id="KW-0963">Cytoplasm</keyword>
<evidence type="ECO:0000259" key="4">
    <source>
        <dbReference type="Pfam" id="PF02576"/>
    </source>
</evidence>
<dbReference type="InterPro" id="IPR036847">
    <property type="entry name" value="RimP_C_sf"/>
</dbReference>
<dbReference type="InterPro" id="IPR035956">
    <property type="entry name" value="RimP_N_sf"/>
</dbReference>
<dbReference type="GO" id="GO:0000028">
    <property type="term" value="P:ribosomal small subunit assembly"/>
    <property type="evidence" value="ECO:0007669"/>
    <property type="project" value="TreeGrafter"/>
</dbReference>
<dbReference type="AlphaFoldDB" id="A0A2P5SY81"/>
<dbReference type="PANTHER" id="PTHR33867:SF1">
    <property type="entry name" value="RIBOSOME MATURATION FACTOR RIMP"/>
    <property type="match status" value="1"/>
</dbReference>
<dbReference type="EMBL" id="PDKS01000002">
    <property type="protein sequence ID" value="PPI87285.1"/>
    <property type="molecule type" value="Genomic_DNA"/>
</dbReference>
<evidence type="ECO:0000256" key="3">
    <source>
        <dbReference type="HAMAP-Rule" id="MF_01077"/>
    </source>
</evidence>
<protein>
    <recommendedName>
        <fullName evidence="3">Ribosome maturation factor RimP</fullName>
    </recommendedName>
</protein>
<dbReference type="Gene3D" id="2.30.30.180">
    <property type="entry name" value="Ribosome maturation factor RimP, C-terminal domain"/>
    <property type="match status" value="1"/>
</dbReference>
<evidence type="ECO:0000259" key="5">
    <source>
        <dbReference type="Pfam" id="PF17384"/>
    </source>
</evidence>
<comment type="caution">
    <text evidence="6">The sequence shown here is derived from an EMBL/GenBank/DDBJ whole genome shotgun (WGS) entry which is preliminary data.</text>
</comment>
<dbReference type="CDD" id="cd01734">
    <property type="entry name" value="YlxS_C"/>
    <property type="match status" value="1"/>
</dbReference>
<dbReference type="GO" id="GO:0005829">
    <property type="term" value="C:cytosol"/>
    <property type="evidence" value="ECO:0007669"/>
    <property type="project" value="TreeGrafter"/>
</dbReference>
<keyword evidence="2 3" id="KW-0690">Ribosome biogenesis</keyword>
<evidence type="ECO:0000256" key="1">
    <source>
        <dbReference type="ARBA" id="ARBA00022490"/>
    </source>
</evidence>
<dbReference type="Gene3D" id="3.30.300.70">
    <property type="entry name" value="RimP-like superfamily, N-terminal"/>
    <property type="match status" value="1"/>
</dbReference>
<comment type="similarity">
    <text evidence="3">Belongs to the RimP family.</text>
</comment>
<dbReference type="InterPro" id="IPR003728">
    <property type="entry name" value="Ribosome_maturation_RimP"/>
</dbReference>
<dbReference type="FunFam" id="3.30.300.70:FF:000001">
    <property type="entry name" value="Ribosome maturation factor RimP"/>
    <property type="match status" value="1"/>
</dbReference>
<accession>A0A2P5SY81</accession>
<dbReference type="HAMAP" id="MF_01077">
    <property type="entry name" value="RimP"/>
    <property type="match status" value="1"/>
</dbReference>